<evidence type="ECO:0000313" key="1">
    <source>
        <dbReference type="EMBL" id="KSV58750.1"/>
    </source>
</evidence>
<keyword evidence="2" id="KW-1185">Reference proteome</keyword>
<dbReference type="RefSeq" id="WP_058353020.1">
    <property type="nucleotide sequence ID" value="NZ_CABMMD010000162.1"/>
</dbReference>
<dbReference type="Proteomes" id="UP000054874">
    <property type="component" value="Unassembled WGS sequence"/>
</dbReference>
<dbReference type="AlphaFoldDB" id="A0A0V8QEB4"/>
<accession>A0A0V8QEB4</accession>
<gene>
    <name evidence="1" type="ORF">ASU35_11850</name>
</gene>
<protein>
    <submittedName>
        <fullName evidence="1">Uncharacterized protein</fullName>
    </submittedName>
</protein>
<dbReference type="EMBL" id="LNAM01000162">
    <property type="protein sequence ID" value="KSV58750.1"/>
    <property type="molecule type" value="Genomic_DNA"/>
</dbReference>
<proteinExistence type="predicted"/>
<sequence>MTTTPQNTDTFSSNIDEIARCVASHFTVSEGLIDSYKDRYVKNLTAYADNHQEFKTLCSKDGIAKYYKKYKSLVTNAQGYDRERVDSFIFDTFESLLKDLGCEEERPDIIQVIETVEIYKGNTPEEREKATYLAVQIPEYVNSLLYLSWIDGALCCTPDSSNEFYAEETGVQNFINFLFDNTWLREMVKQHDNGHLKSSLAYIKEQLNSNKQKIILCSNDLSLIFIAGFLRKTIGFENLNLFKPCKNGGVNAIPAFTLDDAFTKKKEGV</sequence>
<name>A0A0V8QEB4_9FIRM</name>
<evidence type="ECO:0000313" key="2">
    <source>
        <dbReference type="Proteomes" id="UP000054874"/>
    </source>
</evidence>
<reference evidence="1 2" key="1">
    <citation type="submission" date="2015-11" db="EMBL/GenBank/DDBJ databases">
        <title>Butyribacter intestini gen. nov., sp. nov., a butyric acid-producing bacterium of the family Lachnospiraceae isolated from the human faeces.</title>
        <authorList>
            <person name="Zou Y."/>
            <person name="Xue W."/>
            <person name="Luo G."/>
            <person name="Lv M."/>
        </authorList>
    </citation>
    <scope>NUCLEOTIDE SEQUENCE [LARGE SCALE GENOMIC DNA]</scope>
    <source>
        <strain evidence="1 2">ACET-33324</strain>
    </source>
</reference>
<organism evidence="1 2">
    <name type="scientific">Acetivibrio ethanolgignens</name>
    <dbReference type="NCBI Taxonomy" id="290052"/>
    <lineage>
        <taxon>Bacteria</taxon>
        <taxon>Bacillati</taxon>
        <taxon>Bacillota</taxon>
        <taxon>Clostridia</taxon>
        <taxon>Eubacteriales</taxon>
        <taxon>Oscillospiraceae</taxon>
        <taxon>Acetivibrio</taxon>
    </lineage>
</organism>
<comment type="caution">
    <text evidence="1">The sequence shown here is derived from an EMBL/GenBank/DDBJ whole genome shotgun (WGS) entry which is preliminary data.</text>
</comment>